<comment type="caution">
    <text evidence="1">The sequence shown here is derived from an EMBL/GenBank/DDBJ whole genome shotgun (WGS) entry which is preliminary data.</text>
</comment>
<evidence type="ECO:0000313" key="2">
    <source>
        <dbReference type="Proteomes" id="UP000290218"/>
    </source>
</evidence>
<sequence length="260" mass="28871">MSTLEFKLAGTLGGRDISATKGLPYNKFIEFSQDVEKYLTGSDSKSVLRSVDVEIHEGSLKLRIVIPAGILASLISDTEKISTTKSLADVDPVRTKIVQKWQERARVEGTLSYEVATTDSNPAGFVVSSDTMFLPDEQPQLIDVERYIIGEIIEWGGLQNVNLHLRQRNTSKPIVIAAKPEQIRDEKENLVYHRVVVHVQAKENPRTGELDQYRLLDVRPYGPQVDEGALKALFAKGAAAWKDVGAAADWVKKLRSNENG</sequence>
<keyword evidence="2" id="KW-1185">Reference proteome</keyword>
<organism evidence="1 2">
    <name type="scientific">Oleiharenicola lentus</name>
    <dbReference type="NCBI Taxonomy" id="2508720"/>
    <lineage>
        <taxon>Bacteria</taxon>
        <taxon>Pseudomonadati</taxon>
        <taxon>Verrucomicrobiota</taxon>
        <taxon>Opitutia</taxon>
        <taxon>Opitutales</taxon>
        <taxon>Opitutaceae</taxon>
        <taxon>Oleiharenicola</taxon>
    </lineage>
</organism>
<gene>
    <name evidence="1" type="ORF">ESB00_01045</name>
</gene>
<dbReference type="OrthoDB" id="6057423at2"/>
<protein>
    <submittedName>
        <fullName evidence="1">Uncharacterized protein</fullName>
    </submittedName>
</protein>
<proteinExistence type="predicted"/>
<dbReference type="EMBL" id="SDHX01000001">
    <property type="protein sequence ID" value="RXK54516.1"/>
    <property type="molecule type" value="Genomic_DNA"/>
</dbReference>
<accession>A0A4Q1C6U5</accession>
<dbReference type="AlphaFoldDB" id="A0A4Q1C6U5"/>
<reference evidence="1 2" key="1">
    <citation type="submission" date="2019-01" db="EMBL/GenBank/DDBJ databases">
        <title>Lacunisphaera sp. strain TWA-58.</title>
        <authorList>
            <person name="Chen W.-M."/>
        </authorList>
    </citation>
    <scope>NUCLEOTIDE SEQUENCE [LARGE SCALE GENOMIC DNA]</scope>
    <source>
        <strain evidence="1 2">TWA-58</strain>
    </source>
</reference>
<evidence type="ECO:0000313" key="1">
    <source>
        <dbReference type="EMBL" id="RXK54516.1"/>
    </source>
</evidence>
<dbReference type="Proteomes" id="UP000290218">
    <property type="component" value="Unassembled WGS sequence"/>
</dbReference>
<name>A0A4Q1C6U5_9BACT</name>
<dbReference type="RefSeq" id="WP_129045880.1">
    <property type="nucleotide sequence ID" value="NZ_SDHX01000001.1"/>
</dbReference>